<dbReference type="SUPFAM" id="SSF140453">
    <property type="entry name" value="EsxAB dimer-like"/>
    <property type="match status" value="1"/>
</dbReference>
<organism evidence="1 2">
    <name type="scientific">Streptomyces durbertensis</name>
    <dbReference type="NCBI Taxonomy" id="2448886"/>
    <lineage>
        <taxon>Bacteria</taxon>
        <taxon>Bacillati</taxon>
        <taxon>Actinomycetota</taxon>
        <taxon>Actinomycetes</taxon>
        <taxon>Kitasatosporales</taxon>
        <taxon>Streptomycetaceae</taxon>
        <taxon>Streptomyces</taxon>
    </lineage>
</organism>
<sequence>MGFAVEPSDIQSFGKLVERAAADSEAALTYLGGEAFQLKSKGPAVFGELWKLASPGHDTYLADGKATARKLKGALESSGAELGRAARYYRETDRQEAARVDATYPCSKGRPASAEAPASQTFNDVRTPRDALKPVGGGDAFFSGHKGGFELAPANKVLGTIMDLGSPSAMVNEAIKLIFNFDPFGEALKWVGGNWDSFAECAEAWKNVGTCCSDIAENVDTGNAALATTWQGNSANTAWSYFDEMTNKIAEIEKGLNSLGEHYLSIARMILGFMELAKEGLVWICDRAVIWLVQVLAAKATAATVVGGPAAAAQFALAALHLVQIIRRWGELVEQFNNTMRMLNGLLAAAGAVSAATFNSVKDFPEVRSGYDHQAV</sequence>
<evidence type="ECO:0000313" key="1">
    <source>
        <dbReference type="EMBL" id="MBB1245204.1"/>
    </source>
</evidence>
<name>A0ABR6EKZ5_9ACTN</name>
<dbReference type="Proteomes" id="UP000766698">
    <property type="component" value="Unassembled WGS sequence"/>
</dbReference>
<proteinExistence type="predicted"/>
<gene>
    <name evidence="1" type="ORF">GL263_16725</name>
</gene>
<dbReference type="RefSeq" id="WP_182856529.1">
    <property type="nucleotide sequence ID" value="NZ_WMLF01000248.1"/>
</dbReference>
<protein>
    <submittedName>
        <fullName evidence="1">Uncharacterized protein</fullName>
    </submittedName>
</protein>
<reference evidence="2" key="1">
    <citation type="journal article" date="2020" name="Syst. Appl. Microbiol.">
        <title>Streptomyces alkaliterrae sp. nov., isolated from an alkaline soil, and emended descriptions of Streptomyces alkaliphilus, Streptomyces calidiresistens and Streptomyces durbertensis.</title>
        <authorList>
            <person name="Swiecimska M."/>
            <person name="Golinska P."/>
            <person name="Nouioui I."/>
            <person name="Wypij M."/>
            <person name="Rai M."/>
            <person name="Sangal V."/>
            <person name="Goodfellow M."/>
        </authorList>
    </citation>
    <scope>NUCLEOTIDE SEQUENCE [LARGE SCALE GENOMIC DNA]</scope>
    <source>
        <strain evidence="2">DSM 104538</strain>
    </source>
</reference>
<dbReference type="InterPro" id="IPR036689">
    <property type="entry name" value="ESAT-6-like_sf"/>
</dbReference>
<evidence type="ECO:0000313" key="2">
    <source>
        <dbReference type="Proteomes" id="UP000766698"/>
    </source>
</evidence>
<keyword evidence="2" id="KW-1185">Reference proteome</keyword>
<comment type="caution">
    <text evidence="1">The sequence shown here is derived from an EMBL/GenBank/DDBJ whole genome shotgun (WGS) entry which is preliminary data.</text>
</comment>
<dbReference type="EMBL" id="WMLF01000248">
    <property type="protein sequence ID" value="MBB1245204.1"/>
    <property type="molecule type" value="Genomic_DNA"/>
</dbReference>
<accession>A0ABR6EKZ5</accession>